<reference evidence="2 3" key="1">
    <citation type="submission" date="2020-06" db="EMBL/GenBank/DDBJ databases">
        <title>Haloterrigena sp. nov., an extremely halophilic archaeon isolated from a saline sediment.</title>
        <authorList>
            <person name="Liu B.-B."/>
        </authorList>
    </citation>
    <scope>NUCLEOTIDE SEQUENCE [LARGE SCALE GENOMIC DNA]</scope>
    <source>
        <strain evidence="2 3">SYSU A558-1</strain>
    </source>
</reference>
<accession>A0ABX2LFG1</accession>
<feature type="transmembrane region" description="Helical" evidence="1">
    <location>
        <begin position="51"/>
        <end position="78"/>
    </location>
</feature>
<name>A0ABX2LFG1_9EURY</name>
<feature type="transmembrane region" description="Helical" evidence="1">
    <location>
        <begin position="12"/>
        <end position="31"/>
    </location>
</feature>
<dbReference type="Proteomes" id="UP001016761">
    <property type="component" value="Unassembled WGS sequence"/>
</dbReference>
<organism evidence="2 3">
    <name type="scientific">Haloterrigena gelatinilytica</name>
    <dbReference type="NCBI Taxonomy" id="2741724"/>
    <lineage>
        <taxon>Archaea</taxon>
        <taxon>Methanobacteriati</taxon>
        <taxon>Methanobacteriota</taxon>
        <taxon>Stenosarchaea group</taxon>
        <taxon>Halobacteria</taxon>
        <taxon>Halobacteriales</taxon>
        <taxon>Natrialbaceae</taxon>
        <taxon>Haloterrigena</taxon>
    </lineage>
</organism>
<sequence length="97" mass="10631">MSSNDQDTDREFTVFCLFHAAAGCLAILLGNATTDMLDPARFEQYGPIAEFTIAITPAFAMVAGTVLFAGSALLWLVFADADPDRKRELILWRDDDA</sequence>
<evidence type="ECO:0000313" key="2">
    <source>
        <dbReference type="EMBL" id="NUC74997.1"/>
    </source>
</evidence>
<dbReference type="EMBL" id="JABUQZ010000003">
    <property type="protein sequence ID" value="NUC74997.1"/>
    <property type="molecule type" value="Genomic_DNA"/>
</dbReference>
<keyword evidence="1" id="KW-1133">Transmembrane helix</keyword>
<evidence type="ECO:0000256" key="1">
    <source>
        <dbReference type="SAM" id="Phobius"/>
    </source>
</evidence>
<comment type="caution">
    <text evidence="2">The sequence shown here is derived from an EMBL/GenBank/DDBJ whole genome shotgun (WGS) entry which is preliminary data.</text>
</comment>
<proteinExistence type="predicted"/>
<keyword evidence="3" id="KW-1185">Reference proteome</keyword>
<evidence type="ECO:0000313" key="3">
    <source>
        <dbReference type="Proteomes" id="UP001016761"/>
    </source>
</evidence>
<protein>
    <submittedName>
        <fullName evidence="2">Uncharacterized protein</fullName>
    </submittedName>
</protein>
<keyword evidence="1" id="KW-0472">Membrane</keyword>
<dbReference type="RefSeq" id="WP_174682835.1">
    <property type="nucleotide sequence ID" value="NZ_JABUQZ010000003.1"/>
</dbReference>
<keyword evidence="1" id="KW-0812">Transmembrane</keyword>
<gene>
    <name evidence="2" type="ORF">HTZ84_22290</name>
</gene>